<dbReference type="Proteomes" id="UP000199340">
    <property type="component" value="Unassembled WGS sequence"/>
</dbReference>
<evidence type="ECO:0000259" key="1">
    <source>
        <dbReference type="Pfam" id="PF03473"/>
    </source>
</evidence>
<dbReference type="RefSeq" id="WP_090027572.1">
    <property type="nucleotide sequence ID" value="NZ_FNEB01000002.1"/>
</dbReference>
<evidence type="ECO:0000313" key="3">
    <source>
        <dbReference type="Proteomes" id="UP000199340"/>
    </source>
</evidence>
<protein>
    <recommendedName>
        <fullName evidence="1">MOSC domain-containing protein</fullName>
    </recommendedName>
</protein>
<dbReference type="SUPFAM" id="SSF50800">
    <property type="entry name" value="PK beta-barrel domain-like"/>
    <property type="match status" value="1"/>
</dbReference>
<dbReference type="STRING" id="490829.SAMN05421850_102254"/>
<dbReference type="GO" id="GO:0030170">
    <property type="term" value="F:pyridoxal phosphate binding"/>
    <property type="evidence" value="ECO:0007669"/>
    <property type="project" value="InterPro"/>
</dbReference>
<dbReference type="InterPro" id="IPR005302">
    <property type="entry name" value="MoCF_Sase_C"/>
</dbReference>
<sequence length="183" mass="20388">MTHATEQELTQALAHIRAAPRDDAPISMLCFRPGYNQREMVESLTLTVDHGIPGERWLNAPWMRLPDGSPDPRIQVSILPKRVMDAVWLDRAGTVHPGDPIVADIETSYDSLPVGTRLRAGTAVLEVSDAFNDGCVKWKARYGAAAKDWLVTSDNRPLRLRGLLCRIVQDGVVRVGDRLRRVD</sequence>
<dbReference type="Pfam" id="PF03473">
    <property type="entry name" value="MOSC"/>
    <property type="match status" value="1"/>
</dbReference>
<dbReference type="OrthoDB" id="5735964at2"/>
<keyword evidence="3" id="KW-1185">Reference proteome</keyword>
<dbReference type="InterPro" id="IPR011037">
    <property type="entry name" value="Pyrv_Knase-like_insert_dom_sf"/>
</dbReference>
<organism evidence="2 3">
    <name type="scientific">Lutimaribacter saemankumensis</name>
    <dbReference type="NCBI Taxonomy" id="490829"/>
    <lineage>
        <taxon>Bacteria</taxon>
        <taxon>Pseudomonadati</taxon>
        <taxon>Pseudomonadota</taxon>
        <taxon>Alphaproteobacteria</taxon>
        <taxon>Rhodobacterales</taxon>
        <taxon>Roseobacteraceae</taxon>
        <taxon>Lutimaribacter</taxon>
    </lineage>
</organism>
<gene>
    <name evidence="2" type="ORF">SAMN05421850_102254</name>
</gene>
<dbReference type="GO" id="GO:0030151">
    <property type="term" value="F:molybdenum ion binding"/>
    <property type="evidence" value="ECO:0007669"/>
    <property type="project" value="InterPro"/>
</dbReference>
<proteinExistence type="predicted"/>
<name>A0A1G8JRQ6_9RHOB</name>
<feature type="domain" description="MOSC" evidence="1">
    <location>
        <begin position="110"/>
        <end position="179"/>
    </location>
</feature>
<dbReference type="Gene3D" id="2.40.33.20">
    <property type="entry name" value="PK beta-barrel domain-like"/>
    <property type="match status" value="1"/>
</dbReference>
<dbReference type="AlphaFoldDB" id="A0A1G8JRQ6"/>
<dbReference type="EMBL" id="FNEB01000002">
    <property type="protein sequence ID" value="SDI33969.1"/>
    <property type="molecule type" value="Genomic_DNA"/>
</dbReference>
<accession>A0A1G8JRQ6</accession>
<evidence type="ECO:0000313" key="2">
    <source>
        <dbReference type="EMBL" id="SDI33969.1"/>
    </source>
</evidence>
<dbReference type="GO" id="GO:0003824">
    <property type="term" value="F:catalytic activity"/>
    <property type="evidence" value="ECO:0007669"/>
    <property type="project" value="InterPro"/>
</dbReference>
<reference evidence="2 3" key="1">
    <citation type="submission" date="2016-10" db="EMBL/GenBank/DDBJ databases">
        <authorList>
            <person name="de Groot N.N."/>
        </authorList>
    </citation>
    <scope>NUCLEOTIDE SEQUENCE [LARGE SCALE GENOMIC DNA]</scope>
    <source>
        <strain evidence="2 3">DSM 28010</strain>
    </source>
</reference>